<evidence type="ECO:0000313" key="3">
    <source>
        <dbReference type="Proteomes" id="UP000255168"/>
    </source>
</evidence>
<name>A0A375HR54_9BURK</name>
<geneLocation type="plasmid" evidence="3">
    <name>ii</name>
</geneLocation>
<dbReference type="EMBL" id="LT984807">
    <property type="protein sequence ID" value="SPD60639.1"/>
    <property type="molecule type" value="Genomic_DNA"/>
</dbReference>
<evidence type="ECO:0000313" key="4">
    <source>
        <dbReference type="Proteomes" id="UP000256710"/>
    </source>
</evidence>
<proteinExistence type="predicted"/>
<sequence>MTSFGHERSFVGTNLRTLRRRLRNSKRPLDSRQRALLHRSPHWLDIHQRFDRAES</sequence>
<dbReference type="Proteomes" id="UP000256710">
    <property type="component" value="Unassembled WGS sequence"/>
</dbReference>
<dbReference type="AlphaFoldDB" id="A0A375HR54"/>
<dbReference type="EMBL" id="OFTC01000046">
    <property type="protein sequence ID" value="SOZ40019.1"/>
    <property type="molecule type" value="Genomic_DNA"/>
</dbReference>
<keyword evidence="2" id="KW-0614">Plasmid</keyword>
<evidence type="ECO:0000313" key="1">
    <source>
        <dbReference type="EMBL" id="SOZ40019.1"/>
    </source>
</evidence>
<accession>A0A375HR54</accession>
<dbReference type="Proteomes" id="UP000255168">
    <property type="component" value="Plasmid II"/>
</dbReference>
<organism evidence="2 3">
    <name type="scientific">Cupriavidus neocaledonicus</name>
    <dbReference type="NCBI Taxonomy" id="1040979"/>
    <lineage>
        <taxon>Bacteria</taxon>
        <taxon>Pseudomonadati</taxon>
        <taxon>Pseudomonadota</taxon>
        <taxon>Betaproteobacteria</taxon>
        <taxon>Burkholderiales</taxon>
        <taxon>Burkholderiaceae</taxon>
        <taxon>Cupriavidus</taxon>
    </lineage>
</organism>
<gene>
    <name evidence="1" type="ORF">CBM2605_B70014</name>
    <name evidence="2" type="ORF">CBM2607_MP21297</name>
</gene>
<evidence type="ECO:0000313" key="2">
    <source>
        <dbReference type="EMBL" id="SPD60639.1"/>
    </source>
</evidence>
<geneLocation type="plasmid" evidence="2">
    <name>II</name>
</geneLocation>
<reference evidence="3 4" key="1">
    <citation type="submission" date="2018-01" db="EMBL/GenBank/DDBJ databases">
        <authorList>
            <person name="Clerissi C."/>
        </authorList>
    </citation>
    <scope>NUCLEOTIDE SEQUENCE [LARGE SCALE GENOMIC DNA]</scope>
    <source>
        <strain evidence="1">Cupriavidus taiwanensis STM 6082</strain>
        <strain evidence="2">Cupriavidus taiwanensis STM 6160</strain>
        <plasmid evidence="2">II</plasmid>
        <plasmid evidence="3">ii</plasmid>
    </source>
</reference>
<keyword evidence="4" id="KW-1185">Reference proteome</keyword>
<protein>
    <submittedName>
        <fullName evidence="2">Uncharacterized protein</fullName>
    </submittedName>
</protein>